<evidence type="ECO:0000313" key="1">
    <source>
        <dbReference type="EnsemblMetazoa" id="GAUT028451-PA"/>
    </source>
</evidence>
<dbReference type="VEuPathDB" id="VectorBase:GAUT028451"/>
<evidence type="ECO:0000313" key="2">
    <source>
        <dbReference type="Proteomes" id="UP000078200"/>
    </source>
</evidence>
<reference evidence="1" key="1">
    <citation type="submission" date="2020-05" db="UniProtKB">
        <authorList>
            <consortium name="EnsemblMetazoa"/>
        </authorList>
    </citation>
    <scope>IDENTIFICATION</scope>
    <source>
        <strain evidence="1">TTRI</strain>
    </source>
</reference>
<protein>
    <submittedName>
        <fullName evidence="1">Uncharacterized protein</fullName>
    </submittedName>
</protein>
<organism evidence="1 2">
    <name type="scientific">Glossina austeni</name>
    <name type="common">Savannah tsetse fly</name>
    <dbReference type="NCBI Taxonomy" id="7395"/>
    <lineage>
        <taxon>Eukaryota</taxon>
        <taxon>Metazoa</taxon>
        <taxon>Ecdysozoa</taxon>
        <taxon>Arthropoda</taxon>
        <taxon>Hexapoda</taxon>
        <taxon>Insecta</taxon>
        <taxon>Pterygota</taxon>
        <taxon>Neoptera</taxon>
        <taxon>Endopterygota</taxon>
        <taxon>Diptera</taxon>
        <taxon>Brachycera</taxon>
        <taxon>Muscomorpha</taxon>
        <taxon>Hippoboscoidea</taxon>
        <taxon>Glossinidae</taxon>
        <taxon>Glossina</taxon>
    </lineage>
</organism>
<name>A0A1A9V7K3_GLOAU</name>
<dbReference type="EnsemblMetazoa" id="GAUT028451-RA">
    <property type="protein sequence ID" value="GAUT028451-PA"/>
    <property type="gene ID" value="GAUT028451"/>
</dbReference>
<dbReference type="Proteomes" id="UP000078200">
    <property type="component" value="Unassembled WGS sequence"/>
</dbReference>
<sequence length="180" mass="20255">MLMLISEAAVKMKQNFHKLRFYEVLAVARPLYKYSISSAALSTSLLTSQATLPSAIWGTRKAYAATKIEFSPNRNLTEFAKHLTLRNPIYSIIGNQFINMMASIKHGLYELECDVKRVCRGKAAANNVMVKNSKHKITAPNGIQQMLLYSVQSIKSRFWVLVLTRQSDSQKRVAKAINAS</sequence>
<proteinExistence type="predicted"/>
<keyword evidence="2" id="KW-1185">Reference proteome</keyword>
<accession>A0A1A9V7K3</accession>
<dbReference type="AlphaFoldDB" id="A0A1A9V7K3"/>